<protein>
    <submittedName>
        <fullName evidence="2">Uncharacterized protein</fullName>
    </submittedName>
</protein>
<feature type="region of interest" description="Disordered" evidence="1">
    <location>
        <begin position="72"/>
        <end position="95"/>
    </location>
</feature>
<reference evidence="3" key="1">
    <citation type="journal article" date="2023" name="Commun. Biol.">
        <title>Genome analysis of Parmales, the sister group of diatoms, reveals the evolutionary specialization of diatoms from phago-mixotrophs to photoautotrophs.</title>
        <authorList>
            <person name="Ban H."/>
            <person name="Sato S."/>
            <person name="Yoshikawa S."/>
            <person name="Yamada K."/>
            <person name="Nakamura Y."/>
            <person name="Ichinomiya M."/>
            <person name="Sato N."/>
            <person name="Blanc-Mathieu R."/>
            <person name="Endo H."/>
            <person name="Kuwata A."/>
            <person name="Ogata H."/>
        </authorList>
    </citation>
    <scope>NUCLEOTIDE SEQUENCE [LARGE SCALE GENOMIC DNA]</scope>
    <source>
        <strain evidence="3">NIES 3700</strain>
    </source>
</reference>
<evidence type="ECO:0000313" key="3">
    <source>
        <dbReference type="Proteomes" id="UP001165122"/>
    </source>
</evidence>
<feature type="compositionally biased region" description="Basic residues" evidence="1">
    <location>
        <begin position="1"/>
        <end position="10"/>
    </location>
</feature>
<name>A0A9W6ZGU6_9STRA</name>
<feature type="region of interest" description="Disordered" evidence="1">
    <location>
        <begin position="1"/>
        <end position="26"/>
    </location>
</feature>
<keyword evidence="3" id="KW-1185">Reference proteome</keyword>
<evidence type="ECO:0000313" key="2">
    <source>
        <dbReference type="EMBL" id="GMH51022.1"/>
    </source>
</evidence>
<accession>A0A9W6ZGU6</accession>
<dbReference type="AlphaFoldDB" id="A0A9W6ZGU6"/>
<sequence length="161" mass="18765">MPPRPQKRRKVKEEEGANDVAIPQDDVKEEALVVIKQERDGNPQQNRVEEIQAEESTMSLVLKEMRSMREEIKAGKEEMKKKMEHEMKGVREETNEKMESVFEEMTSVKDELRQARKEIAALKLRYKFRSNGELKAAGRLWCTDRNKAIAQYVTSRAGTFH</sequence>
<gene>
    <name evidence="2" type="ORF">TrLO_g12744</name>
</gene>
<organism evidence="2 3">
    <name type="scientific">Triparma laevis f. longispina</name>
    <dbReference type="NCBI Taxonomy" id="1714387"/>
    <lineage>
        <taxon>Eukaryota</taxon>
        <taxon>Sar</taxon>
        <taxon>Stramenopiles</taxon>
        <taxon>Ochrophyta</taxon>
        <taxon>Bolidophyceae</taxon>
        <taxon>Parmales</taxon>
        <taxon>Triparmaceae</taxon>
        <taxon>Triparma</taxon>
    </lineage>
</organism>
<dbReference type="Proteomes" id="UP001165122">
    <property type="component" value="Unassembled WGS sequence"/>
</dbReference>
<dbReference type="EMBL" id="BRXW01000400">
    <property type="protein sequence ID" value="GMH51022.1"/>
    <property type="molecule type" value="Genomic_DNA"/>
</dbReference>
<proteinExistence type="predicted"/>
<comment type="caution">
    <text evidence="2">The sequence shown here is derived from an EMBL/GenBank/DDBJ whole genome shotgun (WGS) entry which is preliminary data.</text>
</comment>
<evidence type="ECO:0000256" key="1">
    <source>
        <dbReference type="SAM" id="MobiDB-lite"/>
    </source>
</evidence>